<organism evidence="3 4">
    <name type="scientific">Calidithermus terrae</name>
    <dbReference type="NCBI Taxonomy" id="1408545"/>
    <lineage>
        <taxon>Bacteria</taxon>
        <taxon>Thermotogati</taxon>
        <taxon>Deinococcota</taxon>
        <taxon>Deinococci</taxon>
        <taxon>Thermales</taxon>
        <taxon>Thermaceae</taxon>
        <taxon>Calidithermus</taxon>
    </lineage>
</organism>
<evidence type="ECO:0000256" key="1">
    <source>
        <dbReference type="SAM" id="Coils"/>
    </source>
</evidence>
<feature type="domain" description="NurA" evidence="2">
    <location>
        <begin position="133"/>
        <end position="279"/>
    </location>
</feature>
<dbReference type="EMBL" id="QXDL01000248">
    <property type="protein sequence ID" value="RIH79361.1"/>
    <property type="molecule type" value="Genomic_DNA"/>
</dbReference>
<gene>
    <name evidence="3" type="ORF">Mterra_03602</name>
</gene>
<dbReference type="RefSeq" id="WP_119316491.1">
    <property type="nucleotide sequence ID" value="NZ_QXDL01000248.1"/>
</dbReference>
<comment type="caution">
    <text evidence="3">The sequence shown here is derived from an EMBL/GenBank/DDBJ whole genome shotgun (WGS) entry which is preliminary data.</text>
</comment>
<protein>
    <recommendedName>
        <fullName evidence="2">NurA domain-containing protein</fullName>
    </recommendedName>
</protein>
<sequence>MRLRLEAWNPDYALPQVGLDDSSSVDGVVTDLEPPWQPLEPPAQEWPVLYFVDGRQRIDAVVANEHGQRALLVTLAAGALVRDDAGIRLAGEPRVERVLLYPDGHEFGPVEIGPFYYRPVALKGIHDLRMLAAKVNEQMRTLEARLAQELQEGLVVLDGPIFVAPGLLPRPGVIGYAKTMWQRYLPPAEERILSLLAPCQRTPVFRIPHNARRPLELFSWYIRLPLNPTAPFHSGAALLRVETPAGDLEHARALADLSVGLLCGMASSPSRDPRAPQNLIPVGGLELWLGRHMGQAEVVRRRILQGLFS</sequence>
<dbReference type="Proteomes" id="UP000265715">
    <property type="component" value="Unassembled WGS sequence"/>
</dbReference>
<keyword evidence="1" id="KW-0175">Coiled coil</keyword>
<dbReference type="Pfam" id="PF09376">
    <property type="entry name" value="NurA"/>
    <property type="match status" value="1"/>
</dbReference>
<dbReference type="SUPFAM" id="SSF53098">
    <property type="entry name" value="Ribonuclease H-like"/>
    <property type="match status" value="1"/>
</dbReference>
<dbReference type="InterPro" id="IPR012337">
    <property type="entry name" value="RNaseH-like_sf"/>
</dbReference>
<evidence type="ECO:0000313" key="3">
    <source>
        <dbReference type="EMBL" id="RIH79361.1"/>
    </source>
</evidence>
<reference evidence="3 4" key="1">
    <citation type="submission" date="2018-08" db="EMBL/GenBank/DDBJ databases">
        <title>Meiothermus terrae DSM 26712 genome sequencing project.</title>
        <authorList>
            <person name="Da Costa M.S."/>
            <person name="Albuquerque L."/>
            <person name="Raposo P."/>
            <person name="Froufe H.J.C."/>
            <person name="Barroso C.S."/>
            <person name="Egas C."/>
        </authorList>
    </citation>
    <scope>NUCLEOTIDE SEQUENCE [LARGE SCALE GENOMIC DNA]</scope>
    <source>
        <strain evidence="3 4">DSM 26712</strain>
    </source>
</reference>
<evidence type="ECO:0000259" key="2">
    <source>
        <dbReference type="Pfam" id="PF09376"/>
    </source>
</evidence>
<dbReference type="InterPro" id="IPR018977">
    <property type="entry name" value="NurA_domain"/>
</dbReference>
<name>A0A399EAK3_9DEIN</name>
<feature type="coiled-coil region" evidence="1">
    <location>
        <begin position="125"/>
        <end position="152"/>
    </location>
</feature>
<dbReference type="AlphaFoldDB" id="A0A399EAK3"/>
<evidence type="ECO:0000313" key="4">
    <source>
        <dbReference type="Proteomes" id="UP000265715"/>
    </source>
</evidence>
<dbReference type="OrthoDB" id="255198at2"/>
<accession>A0A399EAK3</accession>
<keyword evidence="4" id="KW-1185">Reference proteome</keyword>
<proteinExistence type="predicted"/>